<keyword evidence="7" id="KW-0406">Ion transport</keyword>
<dbReference type="Pfam" id="PF00593">
    <property type="entry name" value="TonB_dep_Rec_b-barrel"/>
    <property type="match status" value="1"/>
</dbReference>
<dbReference type="AlphaFoldDB" id="A0A1E8FHS1"/>
<evidence type="ECO:0000256" key="11">
    <source>
        <dbReference type="PROSITE-ProRule" id="PRU01360"/>
    </source>
</evidence>
<dbReference type="GO" id="GO:0009279">
    <property type="term" value="C:cell outer membrane"/>
    <property type="evidence" value="ECO:0007669"/>
    <property type="project" value="UniProtKB-SubCell"/>
</dbReference>
<dbReference type="STRING" id="1856405.BFC17_11985"/>
<evidence type="ECO:0000256" key="2">
    <source>
        <dbReference type="ARBA" id="ARBA00022448"/>
    </source>
</evidence>
<dbReference type="OrthoDB" id="7051185at2"/>
<evidence type="ECO:0000256" key="13">
    <source>
        <dbReference type="SAM" id="SignalP"/>
    </source>
</evidence>
<dbReference type="EMBL" id="MJIC01000009">
    <property type="protein sequence ID" value="OFI35480.1"/>
    <property type="molecule type" value="Genomic_DNA"/>
</dbReference>
<evidence type="ECO:0000256" key="3">
    <source>
        <dbReference type="ARBA" id="ARBA00022452"/>
    </source>
</evidence>
<dbReference type="InterPro" id="IPR012910">
    <property type="entry name" value="Plug_dom"/>
</dbReference>
<keyword evidence="3 11" id="KW-1134">Transmembrane beta strand</keyword>
<keyword evidence="17" id="KW-1185">Reference proteome</keyword>
<evidence type="ECO:0000256" key="8">
    <source>
        <dbReference type="ARBA" id="ARBA00023077"/>
    </source>
</evidence>
<feature type="signal peptide" evidence="13">
    <location>
        <begin position="1"/>
        <end position="24"/>
    </location>
</feature>
<evidence type="ECO:0000259" key="14">
    <source>
        <dbReference type="Pfam" id="PF00593"/>
    </source>
</evidence>
<dbReference type="InterPro" id="IPR000531">
    <property type="entry name" value="Beta-barrel_TonB"/>
</dbReference>
<dbReference type="RefSeq" id="WP_070175224.1">
    <property type="nucleotide sequence ID" value="NZ_BMJR01000006.1"/>
</dbReference>
<keyword evidence="8 12" id="KW-0798">TonB box</keyword>
<evidence type="ECO:0000256" key="1">
    <source>
        <dbReference type="ARBA" id="ARBA00004571"/>
    </source>
</evidence>
<dbReference type="InterPro" id="IPR039426">
    <property type="entry name" value="TonB-dep_rcpt-like"/>
</dbReference>
<organism evidence="16 17">
    <name type="scientific">Alteromonas lipolytica</name>
    <dbReference type="NCBI Taxonomy" id="1856405"/>
    <lineage>
        <taxon>Bacteria</taxon>
        <taxon>Pseudomonadati</taxon>
        <taxon>Pseudomonadota</taxon>
        <taxon>Gammaproteobacteria</taxon>
        <taxon>Alteromonadales</taxon>
        <taxon>Alteromonadaceae</taxon>
        <taxon>Alteromonas/Salinimonas group</taxon>
        <taxon>Alteromonas</taxon>
    </lineage>
</organism>
<name>A0A1E8FHS1_9ALTE</name>
<gene>
    <name evidence="16" type="ORF">BFC17_11985</name>
</gene>
<sequence length="755" mass="82596">MRTFPLNPIFCGLVATSLSFSANAAAQKNTDTSANGEQVKLEQIVVTAQKKVENIQTVPVSVVALGMDDLGNLKMRNTQEIVSQAPNVQMLGSNGDAQLVLGMRGVTQSDYSPNGTGAVALYVDEVYMGATPLASGVQLFDLDRVEMLLGPQGTLYGKNTTGGAVNIMTTRPQMMGTSGYVEVGAGNFGYRTMTGAVDQELSDNWGARFAFTSVSNDGFVENKLAGAEDLSQIDEQAARFSLAYEGDGLDAILRVHKSRSRANPTSILLIEADGGVANGGVGIGATGYSRQDLGFHETETNNVRAKKLDLTGANLTINYGLTDYTLTSITSYDDGEYFTPEDADASPYHLLEDDFYAHTKQFTQDLRLSSDYAGPFNFIAGLFFSKDTTDGATTYRWLADFGDGTQPLPNNCEDTFFYGCYYGNSYEQTRTTKAAYLHSTYELTDEVTVTVGLRHTRDSIDIDGYSSWYGEAQNSFGQDSDGPVLGSLGLDNRSESIDDTDTSGKIGVDWAINSDLMVYGSYSTGYRGSAFNGFAFAPDEFTSVEPEELSAWEFGFKSTLQNGRTRLNGAVFRYNYENQQFLIFDAGLQFLLNAGESEIQGLELQLTTQATDKMTINAGVGLLDAEYVSMSYAGADLSGNTLPSSPETNVNIMVDYDLWESDSLWVQFHYDANYISKQYFEPFNDDRLAQPGYSIHNARLNFSFGGDAHKVGVYVKNLTDKEYATYSVDLVADWNGLFFFRGAPRTFGADYKYTF</sequence>
<keyword evidence="5 11" id="KW-0812">Transmembrane</keyword>
<dbReference type="SUPFAM" id="SSF56935">
    <property type="entry name" value="Porins"/>
    <property type="match status" value="1"/>
</dbReference>
<evidence type="ECO:0000256" key="12">
    <source>
        <dbReference type="RuleBase" id="RU003357"/>
    </source>
</evidence>
<keyword evidence="13" id="KW-0732">Signal</keyword>
<keyword evidence="2 11" id="KW-0813">Transport</keyword>
<evidence type="ECO:0000256" key="10">
    <source>
        <dbReference type="ARBA" id="ARBA00023237"/>
    </source>
</evidence>
<evidence type="ECO:0000259" key="15">
    <source>
        <dbReference type="Pfam" id="PF07715"/>
    </source>
</evidence>
<dbReference type="Proteomes" id="UP000176037">
    <property type="component" value="Unassembled WGS sequence"/>
</dbReference>
<keyword evidence="10 11" id="KW-0998">Cell outer membrane</keyword>
<dbReference type="GO" id="GO:0006826">
    <property type="term" value="P:iron ion transport"/>
    <property type="evidence" value="ECO:0007669"/>
    <property type="project" value="UniProtKB-KW"/>
</dbReference>
<evidence type="ECO:0000256" key="6">
    <source>
        <dbReference type="ARBA" id="ARBA00023004"/>
    </source>
</evidence>
<keyword evidence="9 11" id="KW-0472">Membrane</keyword>
<feature type="chain" id="PRO_5009214264" description="TonB-dependent receptor" evidence="13">
    <location>
        <begin position="25"/>
        <end position="755"/>
    </location>
</feature>
<proteinExistence type="inferred from homology"/>
<dbReference type="PROSITE" id="PS52016">
    <property type="entry name" value="TONB_DEPENDENT_REC_3"/>
    <property type="match status" value="1"/>
</dbReference>
<dbReference type="Pfam" id="PF07715">
    <property type="entry name" value="Plug"/>
    <property type="match status" value="1"/>
</dbReference>
<feature type="domain" description="TonB-dependent receptor plug" evidence="15">
    <location>
        <begin position="55"/>
        <end position="164"/>
    </location>
</feature>
<comment type="similarity">
    <text evidence="11 12">Belongs to the TonB-dependent receptor family.</text>
</comment>
<comment type="caution">
    <text evidence="16">The sequence shown here is derived from an EMBL/GenBank/DDBJ whole genome shotgun (WGS) entry which is preliminary data.</text>
</comment>
<reference evidence="16 17" key="1">
    <citation type="submission" date="2016-09" db="EMBL/GenBank/DDBJ databases">
        <title>Alteromonas lipolytica, a new species isolated from sea water.</title>
        <authorList>
            <person name="Wu Y.-H."/>
            <person name="Cheng H."/>
            <person name="Xu X.-W."/>
        </authorList>
    </citation>
    <scope>NUCLEOTIDE SEQUENCE [LARGE SCALE GENOMIC DNA]</scope>
    <source>
        <strain evidence="16 17">JW12</strain>
    </source>
</reference>
<evidence type="ECO:0000313" key="17">
    <source>
        <dbReference type="Proteomes" id="UP000176037"/>
    </source>
</evidence>
<dbReference type="PANTHER" id="PTHR32552:SF81">
    <property type="entry name" value="TONB-DEPENDENT OUTER MEMBRANE RECEPTOR"/>
    <property type="match status" value="1"/>
</dbReference>
<comment type="subcellular location">
    <subcellularLocation>
        <location evidence="1 11">Cell outer membrane</location>
        <topology evidence="1 11">Multi-pass membrane protein</topology>
    </subcellularLocation>
</comment>
<feature type="domain" description="TonB-dependent receptor-like beta-barrel" evidence="14">
    <location>
        <begin position="286"/>
        <end position="718"/>
    </location>
</feature>
<accession>A0A1E8FHS1</accession>
<evidence type="ECO:0000256" key="4">
    <source>
        <dbReference type="ARBA" id="ARBA00022496"/>
    </source>
</evidence>
<dbReference type="InterPro" id="IPR036942">
    <property type="entry name" value="Beta-barrel_TonB_sf"/>
</dbReference>
<evidence type="ECO:0000313" key="16">
    <source>
        <dbReference type="EMBL" id="OFI35480.1"/>
    </source>
</evidence>
<evidence type="ECO:0008006" key="18">
    <source>
        <dbReference type="Google" id="ProtNLM"/>
    </source>
</evidence>
<evidence type="ECO:0000256" key="9">
    <source>
        <dbReference type="ARBA" id="ARBA00023136"/>
    </source>
</evidence>
<keyword evidence="4" id="KW-0410">Iron transport</keyword>
<evidence type="ECO:0000256" key="7">
    <source>
        <dbReference type="ARBA" id="ARBA00023065"/>
    </source>
</evidence>
<dbReference type="PANTHER" id="PTHR32552">
    <property type="entry name" value="FERRICHROME IRON RECEPTOR-RELATED"/>
    <property type="match status" value="1"/>
</dbReference>
<keyword evidence="6" id="KW-0408">Iron</keyword>
<protein>
    <recommendedName>
        <fullName evidence="18">TonB-dependent receptor</fullName>
    </recommendedName>
</protein>
<dbReference type="Gene3D" id="2.40.170.20">
    <property type="entry name" value="TonB-dependent receptor, beta-barrel domain"/>
    <property type="match status" value="1"/>
</dbReference>
<evidence type="ECO:0000256" key="5">
    <source>
        <dbReference type="ARBA" id="ARBA00022692"/>
    </source>
</evidence>